<dbReference type="InterPro" id="IPR030400">
    <property type="entry name" value="Sedolisin_dom"/>
</dbReference>
<dbReference type="Gene3D" id="3.40.50.200">
    <property type="entry name" value="Peptidase S8/S53 domain"/>
    <property type="match status" value="1"/>
</dbReference>
<keyword evidence="3 8" id="KW-0479">Metal-binding</keyword>
<dbReference type="InterPro" id="IPR036852">
    <property type="entry name" value="Peptidase_S8/S53_dom_sf"/>
</dbReference>
<feature type="active site" description="Charge relay system" evidence="8">
    <location>
        <position position="568"/>
    </location>
</feature>
<dbReference type="InterPro" id="IPR050819">
    <property type="entry name" value="Tripeptidyl-peptidase_I"/>
</dbReference>
<dbReference type="SUPFAM" id="SSF54897">
    <property type="entry name" value="Protease propeptides/inhibitors"/>
    <property type="match status" value="1"/>
</dbReference>
<feature type="domain" description="Peptidase S53" evidence="10">
    <location>
        <begin position="220"/>
        <end position="650"/>
    </location>
</feature>
<dbReference type="GO" id="GO:0004252">
    <property type="term" value="F:serine-type endopeptidase activity"/>
    <property type="evidence" value="ECO:0007669"/>
    <property type="project" value="UniProtKB-UniRule"/>
</dbReference>
<evidence type="ECO:0000256" key="1">
    <source>
        <dbReference type="ARBA" id="ARBA00004239"/>
    </source>
</evidence>
<evidence type="ECO:0000256" key="4">
    <source>
        <dbReference type="ARBA" id="ARBA00022801"/>
    </source>
</evidence>
<feature type="binding site" evidence="8">
    <location>
        <position position="610"/>
    </location>
    <ligand>
        <name>Ca(2+)</name>
        <dbReference type="ChEBI" id="CHEBI:29108"/>
    </ligand>
</feature>
<feature type="chain" id="PRO_5008268308" evidence="9">
    <location>
        <begin position="21"/>
        <end position="651"/>
    </location>
</feature>
<name>A0A194XJ87_MOLSC</name>
<dbReference type="GO" id="GO:0005576">
    <property type="term" value="C:extracellular region"/>
    <property type="evidence" value="ECO:0007669"/>
    <property type="project" value="UniProtKB-SubCell"/>
</dbReference>
<proteinExistence type="predicted"/>
<reference evidence="11 12" key="1">
    <citation type="submission" date="2015-10" db="EMBL/GenBank/DDBJ databases">
        <title>Full genome of DAOMC 229536 Phialocephala scopiformis, a fungal endophyte of spruce producing the potent anti-insectan compound rugulosin.</title>
        <authorList>
            <consortium name="DOE Joint Genome Institute"/>
            <person name="Walker A.K."/>
            <person name="Frasz S.L."/>
            <person name="Seifert K.A."/>
            <person name="Miller J.D."/>
            <person name="Mondo S.J."/>
            <person name="Labutti K."/>
            <person name="Lipzen A."/>
            <person name="Dockter R."/>
            <person name="Kennedy M."/>
            <person name="Grigoriev I.V."/>
            <person name="Spatafora J.W."/>
        </authorList>
    </citation>
    <scope>NUCLEOTIDE SEQUENCE [LARGE SCALE GENOMIC DNA]</scope>
    <source>
        <strain evidence="11 12">CBS 120377</strain>
    </source>
</reference>
<protein>
    <submittedName>
        <fullName evidence="11">Subtilisin-like protein</fullName>
    </submittedName>
</protein>
<evidence type="ECO:0000256" key="5">
    <source>
        <dbReference type="ARBA" id="ARBA00022825"/>
    </source>
</evidence>
<keyword evidence="9" id="KW-0732">Signal</keyword>
<dbReference type="GO" id="GO:0008240">
    <property type="term" value="F:tripeptidyl-peptidase activity"/>
    <property type="evidence" value="ECO:0007669"/>
    <property type="project" value="UniProtKB-EC"/>
</dbReference>
<keyword evidence="12" id="KW-1185">Reference proteome</keyword>
<dbReference type="Pfam" id="PF09286">
    <property type="entry name" value="Pro-kuma_activ"/>
    <property type="match status" value="1"/>
</dbReference>
<comment type="cofactor">
    <cofactor evidence="8">
        <name>Ca(2+)</name>
        <dbReference type="ChEBI" id="CHEBI:29108"/>
    </cofactor>
    <text evidence="8">Binds 1 Ca(2+) ion per subunit.</text>
</comment>
<evidence type="ECO:0000313" key="11">
    <source>
        <dbReference type="EMBL" id="KUJ20186.1"/>
    </source>
</evidence>
<keyword evidence="6 8" id="KW-0106">Calcium</keyword>
<feature type="binding site" evidence="8">
    <location>
        <position position="628"/>
    </location>
    <ligand>
        <name>Ca(2+)</name>
        <dbReference type="ChEBI" id="CHEBI:29108"/>
    </ligand>
</feature>
<evidence type="ECO:0000256" key="9">
    <source>
        <dbReference type="SAM" id="SignalP"/>
    </source>
</evidence>
<evidence type="ECO:0000256" key="7">
    <source>
        <dbReference type="ARBA" id="ARBA00023145"/>
    </source>
</evidence>
<sequence>MRFLNLGLVFGFAAIASAAAIPHTHAVHEKRDTAVAKKWEKRGRLSANARLPMRIGLKQRNLHLGHDLLMDISDPSSPNYSKHWTSEEVIEMFAPEQKTVDAVRAWLIDSGIAPQRLTHSDNKGWLAFDATTEEAETLLLTEYHLYEHVDGQTTAACESYHVPKYIQEHLDYITPGIKLSAPSKRSVKARSASNRIHSSIPFQRATDISTNDDLSQCYNALTPACLRALYGFPETPEYPGGQARTDNSLGIFEEGDFYDQADLDTFFANFTPYIPQGTHPVPAFIDGAQAPVPQYDAGPESDLDLQLSYPIIYPQNVTLFQTDDLYSAYTSRGFLNTFLDAIDGSYCTYSAFGETGNDPIDPVYPDTVWSGGYKGQLMCGVYEPTNVISVSYGGSEADWPTYYQQRQCNEYMKLGLQGTSIFFASGDAGVAGRYGDGNVDGCLGTYGQIFSPGFPTSCPYVTSVGATQINPNSTVYEPESVADYPDWGYSSGGGFSNIYPVPSYQHSAVYDYLQRHDPGYKYYRGNVSLATTDGLYNRSGRGYPDVSANGWNLAVVIGGETGVEGGTSAATPIWASLINRINEQRLNIGKKTLGFLNPALYANPHVLNDITTGSNPGCATKGFPAATGWDPATGLGTPNYPKMLDYFLSLP</sequence>
<dbReference type="CDD" id="cd04056">
    <property type="entry name" value="Peptidases_S53"/>
    <property type="match status" value="1"/>
</dbReference>
<dbReference type="InterPro" id="IPR015366">
    <property type="entry name" value="S53_propep"/>
</dbReference>
<evidence type="ECO:0000256" key="3">
    <source>
        <dbReference type="ARBA" id="ARBA00022723"/>
    </source>
</evidence>
<evidence type="ECO:0000256" key="2">
    <source>
        <dbReference type="ARBA" id="ARBA00022670"/>
    </source>
</evidence>
<evidence type="ECO:0000256" key="8">
    <source>
        <dbReference type="PROSITE-ProRule" id="PRU01032"/>
    </source>
</evidence>
<evidence type="ECO:0000259" key="10">
    <source>
        <dbReference type="PROSITE" id="PS51695"/>
    </source>
</evidence>
<comment type="subcellular location">
    <subcellularLocation>
        <location evidence="1">Secreted</location>
        <location evidence="1">Extracellular space</location>
    </subcellularLocation>
</comment>
<dbReference type="GO" id="GO:0006508">
    <property type="term" value="P:proteolysis"/>
    <property type="evidence" value="ECO:0007669"/>
    <property type="project" value="UniProtKB-KW"/>
</dbReference>
<keyword evidence="4 8" id="KW-0378">Hydrolase</keyword>
<feature type="active site" description="Charge relay system" evidence="8">
    <location>
        <position position="300"/>
    </location>
</feature>
<dbReference type="InParanoid" id="A0A194XJ87"/>
<dbReference type="SUPFAM" id="SSF52743">
    <property type="entry name" value="Subtilisin-like"/>
    <property type="match status" value="1"/>
</dbReference>
<evidence type="ECO:0000256" key="6">
    <source>
        <dbReference type="ARBA" id="ARBA00022837"/>
    </source>
</evidence>
<dbReference type="EMBL" id="KQ947410">
    <property type="protein sequence ID" value="KUJ20186.1"/>
    <property type="molecule type" value="Genomic_DNA"/>
</dbReference>
<dbReference type="PANTHER" id="PTHR14218">
    <property type="entry name" value="PROTEASE S8 TRIPEPTIDYL PEPTIDASE I CLN2"/>
    <property type="match status" value="1"/>
</dbReference>
<dbReference type="GeneID" id="28821453"/>
<dbReference type="Proteomes" id="UP000070700">
    <property type="component" value="Unassembled WGS sequence"/>
</dbReference>
<dbReference type="GO" id="GO:0046872">
    <property type="term" value="F:metal ion binding"/>
    <property type="evidence" value="ECO:0007669"/>
    <property type="project" value="UniProtKB-UniRule"/>
</dbReference>
<feature type="active site" description="Charge relay system" evidence="8">
    <location>
        <position position="304"/>
    </location>
</feature>
<dbReference type="PANTHER" id="PTHR14218:SF19">
    <property type="entry name" value="SERINE PROTEASE AORO, PUTATIVE (AFU_ORTHOLOGUE AFUA_6G10250)-RELATED"/>
    <property type="match status" value="1"/>
</dbReference>
<dbReference type="PROSITE" id="PS51695">
    <property type="entry name" value="SEDOLISIN"/>
    <property type="match status" value="1"/>
</dbReference>
<dbReference type="AlphaFoldDB" id="A0A194XJ87"/>
<dbReference type="KEGG" id="psco:LY89DRAFT_641751"/>
<organism evidence="11 12">
    <name type="scientific">Mollisia scopiformis</name>
    <name type="common">Conifer needle endophyte fungus</name>
    <name type="synonym">Phialocephala scopiformis</name>
    <dbReference type="NCBI Taxonomy" id="149040"/>
    <lineage>
        <taxon>Eukaryota</taxon>
        <taxon>Fungi</taxon>
        <taxon>Dikarya</taxon>
        <taxon>Ascomycota</taxon>
        <taxon>Pezizomycotina</taxon>
        <taxon>Leotiomycetes</taxon>
        <taxon>Helotiales</taxon>
        <taxon>Mollisiaceae</taxon>
        <taxon>Mollisia</taxon>
    </lineage>
</organism>
<feature type="signal peptide" evidence="9">
    <location>
        <begin position="1"/>
        <end position="20"/>
    </location>
</feature>
<keyword evidence="7" id="KW-0865">Zymogen</keyword>
<feature type="binding site" evidence="8">
    <location>
        <position position="609"/>
    </location>
    <ligand>
        <name>Ca(2+)</name>
        <dbReference type="ChEBI" id="CHEBI:29108"/>
    </ligand>
</feature>
<dbReference type="SMART" id="SM00944">
    <property type="entry name" value="Pro-kuma_activ"/>
    <property type="match status" value="1"/>
</dbReference>
<dbReference type="OrthoDB" id="409122at2759"/>
<feature type="binding site" evidence="8">
    <location>
        <position position="630"/>
    </location>
    <ligand>
        <name>Ca(2+)</name>
        <dbReference type="ChEBI" id="CHEBI:29108"/>
    </ligand>
</feature>
<dbReference type="CDD" id="cd11377">
    <property type="entry name" value="Pro-peptidase_S53"/>
    <property type="match status" value="1"/>
</dbReference>
<keyword evidence="5 8" id="KW-0720">Serine protease</keyword>
<evidence type="ECO:0000313" key="12">
    <source>
        <dbReference type="Proteomes" id="UP000070700"/>
    </source>
</evidence>
<gene>
    <name evidence="11" type="ORF">LY89DRAFT_641751</name>
</gene>
<dbReference type="RefSeq" id="XP_018074541.1">
    <property type="nucleotide sequence ID" value="XM_018211727.1"/>
</dbReference>
<keyword evidence="2 8" id="KW-0645">Protease</keyword>
<accession>A0A194XJ87</accession>